<comment type="subcellular location">
    <subcellularLocation>
        <location evidence="1">Cell membrane</location>
        <topology evidence="1">Multi-pass membrane protein</topology>
    </subcellularLocation>
    <subcellularLocation>
        <location evidence="16">Membrane</location>
        <topology evidence="16">Multi-pass membrane protein</topology>
    </subcellularLocation>
</comment>
<name>A0A7S8MW62_9MICO</name>
<feature type="transmembrane region" description="Helical" evidence="17">
    <location>
        <begin position="159"/>
        <end position="181"/>
    </location>
</feature>
<evidence type="ECO:0000256" key="4">
    <source>
        <dbReference type="ARBA" id="ARBA00022448"/>
    </source>
</evidence>
<proteinExistence type="inferred from homology"/>
<gene>
    <name evidence="19" type="primary">yidC</name>
    <name evidence="19" type="ORF">IT882_14360</name>
</gene>
<dbReference type="CDD" id="cd20070">
    <property type="entry name" value="5TM_YidC_Alb3"/>
    <property type="match status" value="1"/>
</dbReference>
<keyword evidence="20" id="KW-1185">Reference proteome</keyword>
<feature type="domain" description="Membrane insertase YidC/Oxa/ALB C-terminal" evidence="18">
    <location>
        <begin position="37"/>
        <end position="241"/>
    </location>
</feature>
<evidence type="ECO:0000256" key="1">
    <source>
        <dbReference type="ARBA" id="ARBA00004651"/>
    </source>
</evidence>
<keyword evidence="5" id="KW-1003">Cell membrane</keyword>
<dbReference type="AlphaFoldDB" id="A0A7S8MW62"/>
<evidence type="ECO:0000256" key="8">
    <source>
        <dbReference type="ARBA" id="ARBA00022989"/>
    </source>
</evidence>
<dbReference type="RefSeq" id="WP_195692402.1">
    <property type="nucleotide sequence ID" value="NZ_CP064760.1"/>
</dbReference>
<keyword evidence="9 17" id="KW-0472">Membrane</keyword>
<protein>
    <recommendedName>
        <fullName evidence="3">Membrane protein insertase YidC</fullName>
    </recommendedName>
    <alternativeName>
        <fullName evidence="15">Foldase YidC</fullName>
    </alternativeName>
    <alternativeName>
        <fullName evidence="14">Membrane integrase YidC</fullName>
    </alternativeName>
    <alternativeName>
        <fullName evidence="13">Membrane protein YidC</fullName>
    </alternativeName>
</protein>
<evidence type="ECO:0000256" key="2">
    <source>
        <dbReference type="ARBA" id="ARBA00010527"/>
    </source>
</evidence>
<evidence type="ECO:0000256" key="10">
    <source>
        <dbReference type="ARBA" id="ARBA00023186"/>
    </source>
</evidence>
<dbReference type="NCBIfam" id="TIGR03592">
    <property type="entry name" value="yidC_oxa1_cterm"/>
    <property type="match status" value="1"/>
</dbReference>
<evidence type="ECO:0000256" key="13">
    <source>
        <dbReference type="ARBA" id="ARBA00031538"/>
    </source>
</evidence>
<dbReference type="InterPro" id="IPR047196">
    <property type="entry name" value="YidC_ALB_C"/>
</dbReference>
<dbReference type="InterPro" id="IPR028055">
    <property type="entry name" value="YidC/Oxa/ALB_C"/>
</dbReference>
<evidence type="ECO:0000256" key="15">
    <source>
        <dbReference type="ARBA" id="ARBA00033342"/>
    </source>
</evidence>
<evidence type="ECO:0000256" key="9">
    <source>
        <dbReference type="ARBA" id="ARBA00023136"/>
    </source>
</evidence>
<evidence type="ECO:0000256" key="17">
    <source>
        <dbReference type="SAM" id="Phobius"/>
    </source>
</evidence>
<sequence>MDLFAFPPLTALLDTAYRVLMGVSDLLTPLAGAASAALAIAVITLLVRAALIPTGISQARSEQVRTRLAPRLREIQRRFRKNPERMQREMMQLYRDEKTSPLAGILPALIQAPIVGLIYAVFLHPTVAGHPNDLLTEELLGVPLGARLVGSLGELSVEVAVVFGILIVLMAVVAEVTRRVFRPAIPPEPDSSPLASGGVQRVLGFLPYLTVVFAAFVPLAAAIYLAVTVTWTLGQRWILRRIYPLA</sequence>
<evidence type="ECO:0000313" key="20">
    <source>
        <dbReference type="Proteomes" id="UP000594480"/>
    </source>
</evidence>
<evidence type="ECO:0000256" key="11">
    <source>
        <dbReference type="ARBA" id="ARBA00025034"/>
    </source>
</evidence>
<dbReference type="PANTHER" id="PTHR12428:SF65">
    <property type="entry name" value="CYTOCHROME C OXIDASE ASSEMBLY PROTEIN COX18, MITOCHONDRIAL"/>
    <property type="match status" value="1"/>
</dbReference>
<dbReference type="GO" id="GO:0015031">
    <property type="term" value="P:protein transport"/>
    <property type="evidence" value="ECO:0007669"/>
    <property type="project" value="UniProtKB-KW"/>
</dbReference>
<dbReference type="GO" id="GO:0005886">
    <property type="term" value="C:plasma membrane"/>
    <property type="evidence" value="ECO:0007669"/>
    <property type="project" value="UniProtKB-SubCell"/>
</dbReference>
<evidence type="ECO:0000256" key="7">
    <source>
        <dbReference type="ARBA" id="ARBA00022927"/>
    </source>
</evidence>
<evidence type="ECO:0000256" key="6">
    <source>
        <dbReference type="ARBA" id="ARBA00022692"/>
    </source>
</evidence>
<dbReference type="GO" id="GO:0032977">
    <property type="term" value="F:membrane insertase activity"/>
    <property type="evidence" value="ECO:0007669"/>
    <property type="project" value="InterPro"/>
</dbReference>
<dbReference type="PANTHER" id="PTHR12428">
    <property type="entry name" value="OXA1"/>
    <property type="match status" value="1"/>
</dbReference>
<evidence type="ECO:0000256" key="14">
    <source>
        <dbReference type="ARBA" id="ARBA00033245"/>
    </source>
</evidence>
<keyword evidence="6 16" id="KW-0812">Transmembrane</keyword>
<evidence type="ECO:0000256" key="3">
    <source>
        <dbReference type="ARBA" id="ARBA00015325"/>
    </source>
</evidence>
<reference evidence="19 20" key="1">
    <citation type="submission" date="2020-11" db="EMBL/GenBank/DDBJ databases">
        <title>Amino acid is mineralized and recycled by bacteria in oceanic microbiome.</title>
        <authorList>
            <person name="Zheng L.Y."/>
        </authorList>
    </citation>
    <scope>NUCLEOTIDE SEQUENCE [LARGE SCALE GENOMIC DNA]</scope>
    <source>
        <strain evidence="19 20">A32-1</strain>
    </source>
</reference>
<feature type="transmembrane region" description="Helical" evidence="17">
    <location>
        <begin position="28"/>
        <end position="51"/>
    </location>
</feature>
<keyword evidence="10" id="KW-0143">Chaperone</keyword>
<organism evidence="19 20">
    <name type="scientific">Microbacterium schleiferi</name>
    <dbReference type="NCBI Taxonomy" id="69362"/>
    <lineage>
        <taxon>Bacteria</taxon>
        <taxon>Bacillati</taxon>
        <taxon>Actinomycetota</taxon>
        <taxon>Actinomycetes</taxon>
        <taxon>Micrococcales</taxon>
        <taxon>Microbacteriaceae</taxon>
        <taxon>Microbacterium</taxon>
    </lineage>
</organism>
<keyword evidence="7" id="KW-0653">Protein transport</keyword>
<comment type="function">
    <text evidence="11">Required for the insertion and/or proper folding and/or complex formation of integral membrane proteins into the membrane. Involved in integration of membrane proteins that insert both dependently and independently of the Sec translocase complex, as well as at least some lipoproteins. Aids folding of multispanning membrane proteins.</text>
</comment>
<dbReference type="KEGG" id="msf:IT882_14360"/>
<dbReference type="Pfam" id="PF02096">
    <property type="entry name" value="60KD_IMP"/>
    <property type="match status" value="1"/>
</dbReference>
<comment type="subunit">
    <text evidence="12">Interacts with the Sec translocase complex via SecD. Specifically interacts with transmembrane segments of nascent integral membrane proteins during membrane integration.</text>
</comment>
<accession>A0A7S8MW62</accession>
<dbReference type="InterPro" id="IPR001708">
    <property type="entry name" value="YidC/ALB3/OXA1/COX18"/>
</dbReference>
<feature type="transmembrane region" description="Helical" evidence="17">
    <location>
        <begin position="202"/>
        <end position="227"/>
    </location>
</feature>
<dbReference type="EMBL" id="CP064760">
    <property type="protein sequence ID" value="QPE04324.1"/>
    <property type="molecule type" value="Genomic_DNA"/>
</dbReference>
<evidence type="ECO:0000256" key="16">
    <source>
        <dbReference type="RuleBase" id="RU003945"/>
    </source>
</evidence>
<evidence type="ECO:0000256" key="5">
    <source>
        <dbReference type="ARBA" id="ARBA00022475"/>
    </source>
</evidence>
<comment type="similarity">
    <text evidence="2">Belongs to the OXA1/ALB3/YidC family. Type 1 subfamily.</text>
</comment>
<evidence type="ECO:0000256" key="12">
    <source>
        <dbReference type="ARBA" id="ARBA00026028"/>
    </source>
</evidence>
<keyword evidence="4" id="KW-0813">Transport</keyword>
<keyword evidence="8 17" id="KW-1133">Transmembrane helix</keyword>
<feature type="transmembrane region" description="Helical" evidence="17">
    <location>
        <begin position="100"/>
        <end position="122"/>
    </location>
</feature>
<evidence type="ECO:0000259" key="18">
    <source>
        <dbReference type="Pfam" id="PF02096"/>
    </source>
</evidence>
<evidence type="ECO:0000313" key="19">
    <source>
        <dbReference type="EMBL" id="QPE04324.1"/>
    </source>
</evidence>
<dbReference type="GO" id="GO:0051205">
    <property type="term" value="P:protein insertion into membrane"/>
    <property type="evidence" value="ECO:0007669"/>
    <property type="project" value="TreeGrafter"/>
</dbReference>
<dbReference type="Proteomes" id="UP000594480">
    <property type="component" value="Chromosome"/>
</dbReference>